<evidence type="ECO:0000313" key="2">
    <source>
        <dbReference type="Proteomes" id="UP000828390"/>
    </source>
</evidence>
<protein>
    <submittedName>
        <fullName evidence="1">Uncharacterized protein</fullName>
    </submittedName>
</protein>
<reference evidence="1" key="2">
    <citation type="submission" date="2020-11" db="EMBL/GenBank/DDBJ databases">
        <authorList>
            <person name="McCartney M.A."/>
            <person name="Auch B."/>
            <person name="Kono T."/>
            <person name="Mallez S."/>
            <person name="Becker A."/>
            <person name="Gohl D.M."/>
            <person name="Silverstein K.A.T."/>
            <person name="Koren S."/>
            <person name="Bechman K.B."/>
            <person name="Herman A."/>
            <person name="Abrahante J.E."/>
            <person name="Garbe J."/>
        </authorList>
    </citation>
    <scope>NUCLEOTIDE SEQUENCE</scope>
    <source>
        <strain evidence="1">Duluth1</strain>
        <tissue evidence="1">Whole animal</tissue>
    </source>
</reference>
<keyword evidence="2" id="KW-1185">Reference proteome</keyword>
<sequence>MKYHNAVSSQYYTSESINGRIKPRVYPPTPCSYISNAVSSQYYTSESYTGYILLPHARTLVMPYQAGTIASDNASYTGNAVSSQYYLASNIAVILYQAMYYTSDNSRIKPVTIQRVMYRYILLPMLVNDNAVSSQYYTSELYTGYILYTPCSYKVMPYQAGTILASLCTGNAVSSQYYTSENAVSSPYYIASYIYRVYPTTPWSYIINAVSSQYYNSESYTGYTLLPYARIK</sequence>
<dbReference type="AlphaFoldDB" id="A0A9D4JX08"/>
<organism evidence="1 2">
    <name type="scientific">Dreissena polymorpha</name>
    <name type="common">Zebra mussel</name>
    <name type="synonym">Mytilus polymorpha</name>
    <dbReference type="NCBI Taxonomy" id="45954"/>
    <lineage>
        <taxon>Eukaryota</taxon>
        <taxon>Metazoa</taxon>
        <taxon>Spiralia</taxon>
        <taxon>Lophotrochozoa</taxon>
        <taxon>Mollusca</taxon>
        <taxon>Bivalvia</taxon>
        <taxon>Autobranchia</taxon>
        <taxon>Heteroconchia</taxon>
        <taxon>Euheterodonta</taxon>
        <taxon>Imparidentia</taxon>
        <taxon>Neoheterodontei</taxon>
        <taxon>Myida</taxon>
        <taxon>Dreissenoidea</taxon>
        <taxon>Dreissenidae</taxon>
        <taxon>Dreissena</taxon>
    </lineage>
</organism>
<evidence type="ECO:0000313" key="1">
    <source>
        <dbReference type="EMBL" id="KAH3827136.1"/>
    </source>
</evidence>
<dbReference type="EMBL" id="JAIWYP010000005">
    <property type="protein sequence ID" value="KAH3827136.1"/>
    <property type="molecule type" value="Genomic_DNA"/>
</dbReference>
<proteinExistence type="predicted"/>
<name>A0A9D4JX08_DREPO</name>
<dbReference type="Proteomes" id="UP000828390">
    <property type="component" value="Unassembled WGS sequence"/>
</dbReference>
<reference evidence="1" key="1">
    <citation type="journal article" date="2019" name="bioRxiv">
        <title>The Genome of the Zebra Mussel, Dreissena polymorpha: A Resource for Invasive Species Research.</title>
        <authorList>
            <person name="McCartney M.A."/>
            <person name="Auch B."/>
            <person name="Kono T."/>
            <person name="Mallez S."/>
            <person name="Zhang Y."/>
            <person name="Obille A."/>
            <person name="Becker A."/>
            <person name="Abrahante J.E."/>
            <person name="Garbe J."/>
            <person name="Badalamenti J.P."/>
            <person name="Herman A."/>
            <person name="Mangelson H."/>
            <person name="Liachko I."/>
            <person name="Sullivan S."/>
            <person name="Sone E.D."/>
            <person name="Koren S."/>
            <person name="Silverstein K.A.T."/>
            <person name="Beckman K.B."/>
            <person name="Gohl D.M."/>
        </authorList>
    </citation>
    <scope>NUCLEOTIDE SEQUENCE</scope>
    <source>
        <strain evidence="1">Duluth1</strain>
        <tissue evidence="1">Whole animal</tissue>
    </source>
</reference>
<gene>
    <name evidence="1" type="ORF">DPMN_129065</name>
</gene>
<comment type="caution">
    <text evidence="1">The sequence shown here is derived from an EMBL/GenBank/DDBJ whole genome shotgun (WGS) entry which is preliminary data.</text>
</comment>
<accession>A0A9D4JX08</accession>